<keyword evidence="2" id="KW-1185">Reference proteome</keyword>
<dbReference type="OrthoDB" id="5820912at2"/>
<reference evidence="1 2" key="1">
    <citation type="submission" date="2018-01" db="EMBL/GenBank/DDBJ databases">
        <title>Whole genome sequencing of Histamine producing bacteria.</title>
        <authorList>
            <person name="Butler K."/>
        </authorList>
    </citation>
    <scope>NUCLEOTIDE SEQUENCE [LARGE SCALE GENOMIC DNA]</scope>
    <source>
        <strain evidence="1 2">DSM 24669</strain>
    </source>
</reference>
<dbReference type="EMBL" id="PYLZ01000005">
    <property type="protein sequence ID" value="PSW24446.1"/>
    <property type="molecule type" value="Genomic_DNA"/>
</dbReference>
<proteinExistence type="predicted"/>
<dbReference type="RefSeq" id="WP_048898980.1">
    <property type="nucleotide sequence ID" value="NZ_AP024853.1"/>
</dbReference>
<dbReference type="Proteomes" id="UP000240481">
    <property type="component" value="Unassembled WGS sequence"/>
</dbReference>
<name>A0A0J8VBB1_9GAMM</name>
<comment type="caution">
    <text evidence="1">The sequence shown here is derived from an EMBL/GenBank/DDBJ whole genome shotgun (WGS) entry which is preliminary data.</text>
</comment>
<evidence type="ECO:0000313" key="1">
    <source>
        <dbReference type="EMBL" id="PSW24446.1"/>
    </source>
</evidence>
<organism evidence="1 2">
    <name type="scientific">Photobacterium swingsii</name>
    <dbReference type="NCBI Taxonomy" id="680026"/>
    <lineage>
        <taxon>Bacteria</taxon>
        <taxon>Pseudomonadati</taxon>
        <taxon>Pseudomonadota</taxon>
        <taxon>Gammaproteobacteria</taxon>
        <taxon>Vibrionales</taxon>
        <taxon>Vibrionaceae</taxon>
        <taxon>Photobacterium</taxon>
    </lineage>
</organism>
<evidence type="ECO:0000313" key="2">
    <source>
        <dbReference type="Proteomes" id="UP000240481"/>
    </source>
</evidence>
<protein>
    <submittedName>
        <fullName evidence="1">Uncharacterized protein</fullName>
    </submittedName>
</protein>
<sequence length="114" mass="12779">MKISVDGGSFKVAIETEYEGLVVEATQIFHETREQAKSNDKAILRFLQIILEHRESDDAIGYSVLGLLGWYNEVIDPVQDQDIELNLPKILPHLINPAGDLTATSDNESNTFKH</sequence>
<accession>A0A0J8VBB1</accession>
<gene>
    <name evidence="1" type="ORF">C9I94_10420</name>
</gene>
<dbReference type="AlphaFoldDB" id="A0A0J8VBB1"/>